<proteinExistence type="predicted"/>
<comment type="caution">
    <text evidence="1">The sequence shown here is derived from an EMBL/GenBank/DDBJ whole genome shotgun (WGS) entry which is preliminary data.</text>
</comment>
<dbReference type="Proteomes" id="UP001595990">
    <property type="component" value="Unassembled WGS sequence"/>
</dbReference>
<keyword evidence="2" id="KW-1185">Reference proteome</keyword>
<evidence type="ECO:0000313" key="2">
    <source>
        <dbReference type="Proteomes" id="UP001595990"/>
    </source>
</evidence>
<dbReference type="RefSeq" id="WP_411952238.1">
    <property type="nucleotide sequence ID" value="NZ_JBHSFS010000013.1"/>
</dbReference>
<gene>
    <name evidence="1" type="ORF">ACFPEN_26135</name>
</gene>
<name>A0ABV9BQT1_9ACTN</name>
<accession>A0ABV9BQT1</accession>
<dbReference type="EMBL" id="JBHSFS010000013">
    <property type="protein sequence ID" value="MFC4516399.1"/>
    <property type="molecule type" value="Genomic_DNA"/>
</dbReference>
<protein>
    <submittedName>
        <fullName evidence="1">Uncharacterized protein</fullName>
    </submittedName>
</protein>
<sequence>MTSFLAGWLSLWLMGVRPAWRVAVLTGILFWVTGELSDRALAGDLPVEVLPLTSATVSALAAVLTEPRPLLWRPRIALLIVLALLFPLSSLMGDQRAEASRRSELTDAGVPLLAPDTAGYRLEYQSVTRYSHQLAYLLWPERADVDASDLSWAVHVTVAPVKPGFHPPVCDALDSSGSLNNMPCEQITSNTWRTIREHAALYFVRRDGFVTVLTSYGPHITHDDLRTLAATLAVRDPGYFLH</sequence>
<reference evidence="2" key="1">
    <citation type="journal article" date="2019" name="Int. J. Syst. Evol. Microbiol.">
        <title>The Global Catalogue of Microorganisms (GCM) 10K type strain sequencing project: providing services to taxonomists for standard genome sequencing and annotation.</title>
        <authorList>
            <consortium name="The Broad Institute Genomics Platform"/>
            <consortium name="The Broad Institute Genome Sequencing Center for Infectious Disease"/>
            <person name="Wu L."/>
            <person name="Ma J."/>
        </authorList>
    </citation>
    <scope>NUCLEOTIDE SEQUENCE [LARGE SCALE GENOMIC DNA]</scope>
    <source>
        <strain evidence="2">CECT 8064</strain>
    </source>
</reference>
<organism evidence="1 2">
    <name type="scientific">Streptomyces ehimensis</name>
    <dbReference type="NCBI Taxonomy" id="68195"/>
    <lineage>
        <taxon>Bacteria</taxon>
        <taxon>Bacillati</taxon>
        <taxon>Actinomycetota</taxon>
        <taxon>Actinomycetes</taxon>
        <taxon>Kitasatosporales</taxon>
        <taxon>Streptomycetaceae</taxon>
        <taxon>Streptomyces</taxon>
    </lineage>
</organism>
<evidence type="ECO:0000313" key="1">
    <source>
        <dbReference type="EMBL" id="MFC4516399.1"/>
    </source>
</evidence>